<dbReference type="Proteomes" id="UP000015729">
    <property type="component" value="Unassembled WGS sequence"/>
</dbReference>
<dbReference type="EMBL" id="AOKG01000335">
    <property type="protein sequence ID" value="EPN61739.1"/>
    <property type="molecule type" value="Genomic_DNA"/>
</dbReference>
<gene>
    <name evidence="1" type="ORF">A244_05149</name>
</gene>
<sequence length="54" mass="5571">MTRIQSIASPTKLPRLPRAWRGIAALVLSLMFVPVAVADQSAPATTTPAASAAP</sequence>
<organism evidence="1 2">
    <name type="scientific">Pseudomonas syringae pv. actinidiae ICMP 18807</name>
    <dbReference type="NCBI Taxonomy" id="1194404"/>
    <lineage>
        <taxon>Bacteria</taxon>
        <taxon>Pseudomonadati</taxon>
        <taxon>Pseudomonadota</taxon>
        <taxon>Gammaproteobacteria</taxon>
        <taxon>Pseudomonadales</taxon>
        <taxon>Pseudomonadaceae</taxon>
        <taxon>Pseudomonas</taxon>
        <taxon>Pseudomonas syringae</taxon>
    </lineage>
</organism>
<evidence type="ECO:0000313" key="2">
    <source>
        <dbReference type="Proteomes" id="UP000015729"/>
    </source>
</evidence>
<feature type="non-terminal residue" evidence="1">
    <location>
        <position position="54"/>
    </location>
</feature>
<evidence type="ECO:0000313" key="1">
    <source>
        <dbReference type="EMBL" id="EPN61739.1"/>
    </source>
</evidence>
<accession>S6V4R3</accession>
<comment type="caution">
    <text evidence="1">The sequence shown here is derived from an EMBL/GenBank/DDBJ whole genome shotgun (WGS) entry which is preliminary data.</text>
</comment>
<name>S6V4R3_PSESF</name>
<proteinExistence type="predicted"/>
<protein>
    <submittedName>
        <fullName evidence="1">TonB system transport protein ExbB</fullName>
    </submittedName>
</protein>
<reference evidence="1 2" key="1">
    <citation type="journal article" date="2013" name="PLoS Pathog.">
        <title>Genomic analysis of the Kiwifruit pathogen Pseudomonas syringae pv. actinidiae provides insight into the origins of an emergent plant disease.</title>
        <authorList>
            <person name="McCann H.C."/>
            <person name="Rikkerink E.H."/>
            <person name="Bertels F."/>
            <person name="Fiers M."/>
            <person name="Lu A."/>
            <person name="Rees-George J."/>
            <person name="Andersen M.T."/>
            <person name="Gleave A.P."/>
            <person name="Haubold B."/>
            <person name="Wohlers M.W."/>
            <person name="Guttman D.S."/>
            <person name="Wang P.W."/>
            <person name="Straub C."/>
            <person name="Vanneste J.L."/>
            <person name="Rainey P.B."/>
            <person name="Templeton M.D."/>
        </authorList>
    </citation>
    <scope>NUCLEOTIDE SEQUENCE [LARGE SCALE GENOMIC DNA]</scope>
    <source>
        <strain evidence="1 2">ICMP 18807</strain>
    </source>
</reference>
<dbReference type="AlphaFoldDB" id="S6V4R3"/>